<dbReference type="EMBL" id="CAJZBQ010000057">
    <property type="protein sequence ID" value="CAG9333624.1"/>
    <property type="molecule type" value="Genomic_DNA"/>
</dbReference>
<accession>A0AAU9K6S7</accession>
<reference evidence="1" key="1">
    <citation type="submission" date="2021-09" db="EMBL/GenBank/DDBJ databases">
        <authorList>
            <consortium name="AG Swart"/>
            <person name="Singh M."/>
            <person name="Singh A."/>
            <person name="Seah K."/>
            <person name="Emmerich C."/>
        </authorList>
    </citation>
    <scope>NUCLEOTIDE SEQUENCE</scope>
    <source>
        <strain evidence="1">ATCC30299</strain>
    </source>
</reference>
<evidence type="ECO:0000313" key="1">
    <source>
        <dbReference type="EMBL" id="CAG9333624.1"/>
    </source>
</evidence>
<evidence type="ECO:0000313" key="2">
    <source>
        <dbReference type="Proteomes" id="UP001162131"/>
    </source>
</evidence>
<organism evidence="1 2">
    <name type="scientific">Blepharisma stoltei</name>
    <dbReference type="NCBI Taxonomy" id="1481888"/>
    <lineage>
        <taxon>Eukaryota</taxon>
        <taxon>Sar</taxon>
        <taxon>Alveolata</taxon>
        <taxon>Ciliophora</taxon>
        <taxon>Postciliodesmatophora</taxon>
        <taxon>Heterotrichea</taxon>
        <taxon>Heterotrichida</taxon>
        <taxon>Blepharismidae</taxon>
        <taxon>Blepharisma</taxon>
    </lineage>
</organism>
<sequence>MSKFFTEVFRTYLPSTILFGTSVYSIAIIQDIVTKRLIKSTRDCMDHPEVKEEVENLFKDLLQRMLDDPETKEELILFFNEVMGTEIMESSIKDLTLKVLDSPDTKEIALSVMKRVVQFVMKDRMLNDESHKISHEALGLMFSADKMIKEPKVLALVRNIKKIPNIGLTNNFQKIINEEKPHIEEEMLIRDLHYFPYHETFRYPKSIAKNNVKIKPMTGFLMKKSVEIFNETYKKAKFIYKSTQTPEKNQPFIPLDNIEGNYITY</sequence>
<proteinExistence type="predicted"/>
<dbReference type="Proteomes" id="UP001162131">
    <property type="component" value="Unassembled WGS sequence"/>
</dbReference>
<dbReference type="AlphaFoldDB" id="A0AAU9K6S7"/>
<name>A0AAU9K6S7_9CILI</name>
<comment type="caution">
    <text evidence="1">The sequence shown here is derived from an EMBL/GenBank/DDBJ whole genome shotgun (WGS) entry which is preliminary data.</text>
</comment>
<gene>
    <name evidence="1" type="ORF">BSTOLATCC_MIC59441</name>
</gene>
<protein>
    <recommendedName>
        <fullName evidence="3">Vitellogenin</fullName>
    </recommendedName>
</protein>
<keyword evidence="2" id="KW-1185">Reference proteome</keyword>
<evidence type="ECO:0008006" key="3">
    <source>
        <dbReference type="Google" id="ProtNLM"/>
    </source>
</evidence>